<keyword evidence="3 5" id="KW-1133">Transmembrane helix</keyword>
<evidence type="ECO:0000313" key="8">
    <source>
        <dbReference type="EMBL" id="OGK00550.1"/>
    </source>
</evidence>
<feature type="transmembrane region" description="Helical" evidence="5">
    <location>
        <begin position="242"/>
        <end position="262"/>
    </location>
</feature>
<dbReference type="PANTHER" id="PTHR42727:SF1">
    <property type="entry name" value="PHOSPHATE TRANSPORT SYSTEM PERMEASE"/>
    <property type="match status" value="1"/>
</dbReference>
<dbReference type="GO" id="GO:0005886">
    <property type="term" value="C:plasma membrane"/>
    <property type="evidence" value="ECO:0007669"/>
    <property type="project" value="UniProtKB-SubCell"/>
</dbReference>
<feature type="transmembrane region" description="Helical" evidence="5">
    <location>
        <begin position="120"/>
        <end position="145"/>
    </location>
</feature>
<dbReference type="AlphaFoldDB" id="A0A1F7F1K9"/>
<evidence type="ECO:0000256" key="6">
    <source>
        <dbReference type="RuleBase" id="RU363054"/>
    </source>
</evidence>
<proteinExistence type="inferred from homology"/>
<comment type="function">
    <text evidence="6">Part of the binding-protein-dependent transport system for phosphate; probably responsible for the translocation of the substrate across the membrane.</text>
</comment>
<dbReference type="PANTHER" id="PTHR42727">
    <property type="entry name" value="PHOSPHATE TRANSPORT SYSTEM PERMEASE PROTEIN"/>
    <property type="match status" value="1"/>
</dbReference>
<evidence type="ECO:0000256" key="3">
    <source>
        <dbReference type="ARBA" id="ARBA00022989"/>
    </source>
</evidence>
<gene>
    <name evidence="8" type="ORF">A2519_21765</name>
</gene>
<reference evidence="8 9" key="1">
    <citation type="journal article" date="2016" name="Nat. Commun.">
        <title>Thousands of microbial genomes shed light on interconnected biogeochemical processes in an aquifer system.</title>
        <authorList>
            <person name="Anantharaman K."/>
            <person name="Brown C.T."/>
            <person name="Hug L.A."/>
            <person name="Sharon I."/>
            <person name="Castelle C.J."/>
            <person name="Probst A.J."/>
            <person name="Thomas B.C."/>
            <person name="Singh A."/>
            <person name="Wilkins M.J."/>
            <person name="Karaoz U."/>
            <person name="Brodie E.L."/>
            <person name="Williams K.H."/>
            <person name="Hubbard S.S."/>
            <person name="Banfield J.F."/>
        </authorList>
    </citation>
    <scope>NUCLEOTIDE SEQUENCE [LARGE SCALE GENOMIC DNA]</scope>
</reference>
<feature type="transmembrane region" description="Helical" evidence="5">
    <location>
        <begin position="197"/>
        <end position="216"/>
    </location>
</feature>
<keyword evidence="5" id="KW-0813">Transport</keyword>
<dbReference type="NCBIfam" id="TIGR02138">
    <property type="entry name" value="phosphate_pstC"/>
    <property type="match status" value="1"/>
</dbReference>
<accession>A0A1F7F1K9</accession>
<dbReference type="GO" id="GO:0005315">
    <property type="term" value="F:phosphate transmembrane transporter activity"/>
    <property type="evidence" value="ECO:0007669"/>
    <property type="project" value="InterPro"/>
</dbReference>
<dbReference type="Gene3D" id="1.10.3720.10">
    <property type="entry name" value="MetI-like"/>
    <property type="match status" value="1"/>
</dbReference>
<dbReference type="SUPFAM" id="SSF161098">
    <property type="entry name" value="MetI-like"/>
    <property type="match status" value="1"/>
</dbReference>
<dbReference type="PROSITE" id="PS50928">
    <property type="entry name" value="ABC_TM1"/>
    <property type="match status" value="1"/>
</dbReference>
<dbReference type="InterPro" id="IPR000515">
    <property type="entry name" value="MetI-like"/>
</dbReference>
<dbReference type="CDD" id="cd06261">
    <property type="entry name" value="TM_PBP2"/>
    <property type="match status" value="1"/>
</dbReference>
<dbReference type="GO" id="GO:0006817">
    <property type="term" value="P:phosphate ion transport"/>
    <property type="evidence" value="ECO:0007669"/>
    <property type="project" value="UniProtKB-KW"/>
</dbReference>
<dbReference type="Proteomes" id="UP000179243">
    <property type="component" value="Unassembled WGS sequence"/>
</dbReference>
<evidence type="ECO:0000256" key="4">
    <source>
        <dbReference type="ARBA" id="ARBA00023136"/>
    </source>
</evidence>
<evidence type="ECO:0000259" key="7">
    <source>
        <dbReference type="PROSITE" id="PS50928"/>
    </source>
</evidence>
<keyword evidence="6" id="KW-0592">Phosphate transport</keyword>
<feature type="transmembrane region" description="Helical" evidence="5">
    <location>
        <begin position="311"/>
        <end position="336"/>
    </location>
</feature>
<evidence type="ECO:0000256" key="2">
    <source>
        <dbReference type="ARBA" id="ARBA00022692"/>
    </source>
</evidence>
<protein>
    <recommendedName>
        <fullName evidence="6">Phosphate transport system permease protein</fullName>
    </recommendedName>
</protein>
<keyword evidence="4 5" id="KW-0472">Membrane</keyword>
<comment type="caution">
    <text evidence="8">The sequence shown here is derived from an EMBL/GenBank/DDBJ whole genome shotgun (WGS) entry which is preliminary data.</text>
</comment>
<keyword evidence="6" id="KW-1003">Cell membrane</keyword>
<feature type="transmembrane region" description="Helical" evidence="5">
    <location>
        <begin position="269"/>
        <end position="287"/>
    </location>
</feature>
<keyword evidence="2 5" id="KW-0812">Transmembrane</keyword>
<dbReference type="InterPro" id="IPR011864">
    <property type="entry name" value="Phosphate_PstC"/>
</dbReference>
<dbReference type="InterPro" id="IPR035906">
    <property type="entry name" value="MetI-like_sf"/>
</dbReference>
<feature type="domain" description="ABC transmembrane type-1" evidence="7">
    <location>
        <begin position="121"/>
        <end position="332"/>
    </location>
</feature>
<dbReference type="Pfam" id="PF00528">
    <property type="entry name" value="BPD_transp_1"/>
    <property type="match status" value="1"/>
</dbReference>
<feature type="transmembrane region" description="Helical" evidence="5">
    <location>
        <begin position="25"/>
        <end position="45"/>
    </location>
</feature>
<sequence length="347" mass="37434">MATPATQPWSGKKKNRPMEFIGERVVAGVAMFSLVFIALIFIFVFREAAGIFLDDPGAKIRQKASSNEYETYGDDAVSTLGVAPVEQRVEQEEESLTVGDLLAPAWFPVSNFPKYGLLPLIWASIKVAIIAILLGAPIAILAAIYTSMFAPGWAKEWLKPGIEMLAGFPSVVIGFFALIVMATIFQNIFGYQYRLNAFVGGAALSLAVIPVIFTISDDSLTAVPKSLIEASLALGASKWETVFFVILPAALPGIFASVLLGVGRAMGETMIVLMATGNSAILTLSPFDSVRTMAATIGAEMAEVVFGDTHYSVLFLIGVILFVFSFSLCFVAEVFVRNRLMKRFRGA</sequence>
<comment type="similarity">
    <text evidence="6">Belongs to the binding-protein-dependent transport system permease family. CysTW subfamily.</text>
</comment>
<organism evidence="8 9">
    <name type="scientific">Candidatus Raymondbacteria bacterium RIFOXYD12_FULL_49_13</name>
    <dbReference type="NCBI Taxonomy" id="1817890"/>
    <lineage>
        <taxon>Bacteria</taxon>
        <taxon>Raymondiibacteriota</taxon>
    </lineage>
</organism>
<comment type="subcellular location">
    <subcellularLocation>
        <location evidence="5">Cell membrane</location>
        <topology evidence="5">Multi-pass membrane protein</topology>
    </subcellularLocation>
    <subcellularLocation>
        <location evidence="1">Membrane</location>
        <topology evidence="1">Multi-pass membrane protein</topology>
    </subcellularLocation>
</comment>
<name>A0A1F7F1K9_UNCRA</name>
<dbReference type="EMBL" id="MFYX01000145">
    <property type="protein sequence ID" value="OGK00550.1"/>
    <property type="molecule type" value="Genomic_DNA"/>
</dbReference>
<feature type="transmembrane region" description="Helical" evidence="5">
    <location>
        <begin position="165"/>
        <end position="185"/>
    </location>
</feature>
<evidence type="ECO:0000313" key="9">
    <source>
        <dbReference type="Proteomes" id="UP000179243"/>
    </source>
</evidence>
<evidence type="ECO:0000256" key="1">
    <source>
        <dbReference type="ARBA" id="ARBA00004141"/>
    </source>
</evidence>
<evidence type="ECO:0000256" key="5">
    <source>
        <dbReference type="RuleBase" id="RU363032"/>
    </source>
</evidence>